<sequence length="74" mass="8271">MSKEVKSNFGYIVKVGNGYLNINEIYHIGGNSISLNVRLARKYDNYVDAKKVADEYGGKVLTLMETVIIDVEEA</sequence>
<comment type="caution">
    <text evidence="1">The sequence shown here is derived from an EMBL/GenBank/DDBJ whole genome shotgun (WGS) entry which is preliminary data.</text>
</comment>
<evidence type="ECO:0000313" key="1">
    <source>
        <dbReference type="EMBL" id="TDR55087.1"/>
    </source>
</evidence>
<dbReference type="Proteomes" id="UP000295558">
    <property type="component" value="Unassembled WGS sequence"/>
</dbReference>
<organism evidence="1 2">
    <name type="scientific">Listeria rocourtiae</name>
    <dbReference type="NCBI Taxonomy" id="647910"/>
    <lineage>
        <taxon>Bacteria</taxon>
        <taxon>Bacillati</taxon>
        <taxon>Bacillota</taxon>
        <taxon>Bacilli</taxon>
        <taxon>Bacillales</taxon>
        <taxon>Listeriaceae</taxon>
        <taxon>Listeria</taxon>
    </lineage>
</organism>
<gene>
    <name evidence="1" type="ORF">DFP96_10113</name>
</gene>
<name>A0A4R6ZR23_9LIST</name>
<accession>A0A4R6ZR23</accession>
<evidence type="ECO:0000313" key="2">
    <source>
        <dbReference type="Proteomes" id="UP000295558"/>
    </source>
</evidence>
<reference evidence="1 2" key="1">
    <citation type="submission" date="2019-03" db="EMBL/GenBank/DDBJ databases">
        <title>Genomic Encyclopedia of Type Strains, Phase III (KMG-III): the genomes of soil and plant-associated and newly described type strains.</title>
        <authorList>
            <person name="Whitman W."/>
        </authorList>
    </citation>
    <scope>NUCLEOTIDE SEQUENCE [LARGE SCALE GENOMIC DNA]</scope>
    <source>
        <strain evidence="1 2">CECT 7972</strain>
    </source>
</reference>
<proteinExistence type="predicted"/>
<keyword evidence="2" id="KW-1185">Reference proteome</keyword>
<dbReference type="AlphaFoldDB" id="A0A4R6ZR23"/>
<dbReference type="EMBL" id="SNZK01000001">
    <property type="protein sequence ID" value="TDR55087.1"/>
    <property type="molecule type" value="Genomic_DNA"/>
</dbReference>
<dbReference type="RefSeq" id="WP_133619576.1">
    <property type="nucleotide sequence ID" value="NZ_SNZK01000001.1"/>
</dbReference>
<protein>
    <submittedName>
        <fullName evidence="1">Uncharacterized protein</fullName>
    </submittedName>
</protein>